<dbReference type="InterPro" id="IPR027417">
    <property type="entry name" value="P-loop_NTPase"/>
</dbReference>
<reference evidence="1 2" key="1">
    <citation type="submission" date="2024-05" db="EMBL/GenBank/DDBJ databases">
        <title>A draft genome resource for the thread blight pathogen Marasmius tenuissimus strain MS-2.</title>
        <authorList>
            <person name="Yulfo-Soto G.E."/>
            <person name="Baruah I.K."/>
            <person name="Amoako-Attah I."/>
            <person name="Bukari Y."/>
            <person name="Meinhardt L.W."/>
            <person name="Bailey B.A."/>
            <person name="Cohen S.P."/>
        </authorList>
    </citation>
    <scope>NUCLEOTIDE SEQUENCE [LARGE SCALE GENOMIC DNA]</scope>
    <source>
        <strain evidence="1 2">MS-2</strain>
    </source>
</reference>
<keyword evidence="2" id="KW-1185">Reference proteome</keyword>
<organism evidence="1 2">
    <name type="scientific">Marasmius tenuissimus</name>
    <dbReference type="NCBI Taxonomy" id="585030"/>
    <lineage>
        <taxon>Eukaryota</taxon>
        <taxon>Fungi</taxon>
        <taxon>Dikarya</taxon>
        <taxon>Basidiomycota</taxon>
        <taxon>Agaricomycotina</taxon>
        <taxon>Agaricomycetes</taxon>
        <taxon>Agaricomycetidae</taxon>
        <taxon>Agaricales</taxon>
        <taxon>Marasmiineae</taxon>
        <taxon>Marasmiaceae</taxon>
        <taxon>Marasmius</taxon>
    </lineage>
</organism>
<gene>
    <name evidence="1" type="ORF">AAF712_013496</name>
</gene>
<accession>A0ABR2ZES2</accession>
<evidence type="ECO:0000313" key="2">
    <source>
        <dbReference type="Proteomes" id="UP001437256"/>
    </source>
</evidence>
<comment type="caution">
    <text evidence="1">The sequence shown here is derived from an EMBL/GenBank/DDBJ whole genome shotgun (WGS) entry which is preliminary data.</text>
</comment>
<protein>
    <recommendedName>
        <fullName evidence="3">Sulfotransferase</fullName>
    </recommendedName>
</protein>
<dbReference type="Proteomes" id="UP001437256">
    <property type="component" value="Unassembled WGS sequence"/>
</dbReference>
<dbReference type="InterPro" id="IPR053226">
    <property type="entry name" value="Pyrrolopyrazine_biosynth_F"/>
</dbReference>
<sequence length="348" mass="39577">MGQPTPLHSSQPKPLRILIFGHPRTACHLLFKMLTGKPETDGLVFLDAYTSGADRQNSYPPGNVIATPRRPVNGVVSYQTCLDEVQRVIAEDEKNGQLPILLEHTHMLMTSATLNDHIFAPRTTRPSPVVADKMLDVPSESFEDGGWVFPGMFNNPQMQAAKIPNPTLLPDRFFFGFTPVITIRHPALMIPSLIRGRQKLQGEPKLDCEFTPIATYRWEKMIFDCYRSCSLELGLKTVPVVIDGSKLVRDPKGTMRRLCDIIGVEEHEVVRYTWEPACQPARDAFWETFTGDLRRSSGIKPVPVPETIDLTKEKTKWIKEWGPELAEEIESWVNYSLKDYEYLFQYSI</sequence>
<dbReference type="Gene3D" id="3.40.50.300">
    <property type="entry name" value="P-loop containing nucleotide triphosphate hydrolases"/>
    <property type="match status" value="1"/>
</dbReference>
<evidence type="ECO:0000313" key="1">
    <source>
        <dbReference type="EMBL" id="KAL0059737.1"/>
    </source>
</evidence>
<dbReference type="SUPFAM" id="SSF52540">
    <property type="entry name" value="P-loop containing nucleoside triphosphate hydrolases"/>
    <property type="match status" value="1"/>
</dbReference>
<dbReference type="EMBL" id="JBBXMP010000209">
    <property type="protein sequence ID" value="KAL0059737.1"/>
    <property type="molecule type" value="Genomic_DNA"/>
</dbReference>
<evidence type="ECO:0008006" key="3">
    <source>
        <dbReference type="Google" id="ProtNLM"/>
    </source>
</evidence>
<dbReference type="PANTHER" id="PTHR48419:SF1">
    <property type="entry name" value="SULFOTRANSFERASE DOMAIN-CONTAINING PROTEIN"/>
    <property type="match status" value="1"/>
</dbReference>
<proteinExistence type="predicted"/>
<dbReference type="PANTHER" id="PTHR48419">
    <property type="entry name" value="SULFOTRANSFERASE DOMAIN-CONTAINING PROTEIN"/>
    <property type="match status" value="1"/>
</dbReference>
<name>A0ABR2ZES2_9AGAR</name>